<dbReference type="Gene3D" id="3.40.50.300">
    <property type="entry name" value="P-loop containing nucleotide triphosphate hydrolases"/>
    <property type="match status" value="1"/>
</dbReference>
<dbReference type="PROSITE" id="PS51194">
    <property type="entry name" value="HELICASE_CTER"/>
    <property type="match status" value="1"/>
</dbReference>
<evidence type="ECO:0000256" key="7">
    <source>
        <dbReference type="SAM" id="MobiDB-lite"/>
    </source>
</evidence>
<evidence type="ECO:0000256" key="5">
    <source>
        <dbReference type="ARBA" id="ARBA00022833"/>
    </source>
</evidence>
<dbReference type="GO" id="GO:0032991">
    <property type="term" value="C:protein-containing complex"/>
    <property type="evidence" value="ECO:0007669"/>
    <property type="project" value="UniProtKB-ARBA"/>
</dbReference>
<dbReference type="SMART" id="SM00490">
    <property type="entry name" value="HELICc"/>
    <property type="match status" value="1"/>
</dbReference>
<gene>
    <name evidence="10" type="ORF">G7K_6548-t1</name>
</gene>
<dbReference type="GO" id="GO:0016787">
    <property type="term" value="F:hydrolase activity"/>
    <property type="evidence" value="ECO:0007669"/>
    <property type="project" value="UniProtKB-KW"/>
</dbReference>
<feature type="compositionally biased region" description="Basic and acidic residues" evidence="7">
    <location>
        <begin position="713"/>
        <end position="727"/>
    </location>
</feature>
<evidence type="ECO:0000313" key="10">
    <source>
        <dbReference type="EMBL" id="GAO52473.1"/>
    </source>
</evidence>
<dbReference type="SUPFAM" id="SSF57903">
    <property type="entry name" value="FYVE/PHD zinc finger"/>
    <property type="match status" value="1"/>
</dbReference>
<dbReference type="OrthoDB" id="448448at2759"/>
<dbReference type="CDD" id="cd18793">
    <property type="entry name" value="SF2_C_SNF"/>
    <property type="match status" value="1"/>
</dbReference>
<reference evidence="10 11" key="1">
    <citation type="journal article" date="2011" name="J. Gen. Appl. Microbiol.">
        <title>Draft genome sequencing of the enigmatic yeast Saitoella complicata.</title>
        <authorList>
            <person name="Nishida H."/>
            <person name="Hamamoto M."/>
            <person name="Sugiyama J."/>
        </authorList>
    </citation>
    <scope>NUCLEOTIDE SEQUENCE [LARGE SCALE GENOMIC DNA]</scope>
    <source>
        <strain evidence="10 11">NRRL Y-17804</strain>
    </source>
</reference>
<evidence type="ECO:0000313" key="11">
    <source>
        <dbReference type="Proteomes" id="UP000033140"/>
    </source>
</evidence>
<feature type="domain" description="Helicase C-terminal" evidence="9">
    <location>
        <begin position="505"/>
        <end position="657"/>
    </location>
</feature>
<dbReference type="RefSeq" id="XP_019021730.1">
    <property type="nucleotide sequence ID" value="XM_019172168.1"/>
</dbReference>
<keyword evidence="6" id="KW-0067">ATP-binding</keyword>
<keyword evidence="2" id="KW-0547">Nucleotide-binding</keyword>
<dbReference type="SMART" id="SM00249">
    <property type="entry name" value="PHD"/>
    <property type="match status" value="2"/>
</dbReference>
<feature type="compositionally biased region" description="Basic residues" evidence="7">
    <location>
        <begin position="821"/>
        <end position="830"/>
    </location>
</feature>
<evidence type="ECO:0000256" key="3">
    <source>
        <dbReference type="ARBA" id="ARBA00022771"/>
    </source>
</evidence>
<reference evidence="10 11" key="3">
    <citation type="journal article" date="2015" name="Genome Announc.">
        <title>Draft Genome Sequence of the Archiascomycetous Yeast Saitoella complicata.</title>
        <authorList>
            <person name="Yamauchi K."/>
            <person name="Kondo S."/>
            <person name="Hamamoto M."/>
            <person name="Takahashi Y."/>
            <person name="Ogura Y."/>
            <person name="Hayashi T."/>
            <person name="Nishida H."/>
        </authorList>
    </citation>
    <scope>NUCLEOTIDE SEQUENCE [LARGE SCALE GENOMIC DNA]</scope>
    <source>
        <strain evidence="10 11">NRRL Y-17804</strain>
    </source>
</reference>
<feature type="region of interest" description="Disordered" evidence="7">
    <location>
        <begin position="1"/>
        <end position="33"/>
    </location>
</feature>
<dbReference type="SUPFAM" id="SSF52540">
    <property type="entry name" value="P-loop containing nucleoside triphosphate hydrolases"/>
    <property type="match status" value="2"/>
</dbReference>
<evidence type="ECO:0000256" key="4">
    <source>
        <dbReference type="ARBA" id="ARBA00022801"/>
    </source>
</evidence>
<dbReference type="InterPro" id="IPR001650">
    <property type="entry name" value="Helicase_C-like"/>
</dbReference>
<reference evidence="10 11" key="2">
    <citation type="journal article" date="2014" name="J. Gen. Appl. Microbiol.">
        <title>The early diverging ascomycetous budding yeast Saitoella complicata has three histone deacetylases belonging to the Clr6, Hos2, and Rpd3 lineages.</title>
        <authorList>
            <person name="Nishida H."/>
            <person name="Matsumoto T."/>
            <person name="Kondo S."/>
            <person name="Hamamoto M."/>
            <person name="Yoshikawa H."/>
        </authorList>
    </citation>
    <scope>NUCLEOTIDE SEQUENCE [LARGE SCALE GENOMIC DNA]</scope>
    <source>
        <strain evidence="10 11">NRRL Y-17804</strain>
    </source>
</reference>
<dbReference type="Proteomes" id="UP000033140">
    <property type="component" value="Unassembled WGS sequence"/>
</dbReference>
<feature type="compositionally biased region" description="Polar residues" evidence="7">
    <location>
        <begin position="982"/>
        <end position="996"/>
    </location>
</feature>
<dbReference type="InterPro" id="IPR000330">
    <property type="entry name" value="SNF2_N"/>
</dbReference>
<evidence type="ECO:0000256" key="6">
    <source>
        <dbReference type="ARBA" id="ARBA00022840"/>
    </source>
</evidence>
<dbReference type="InterPro" id="IPR001965">
    <property type="entry name" value="Znf_PHD"/>
</dbReference>
<dbReference type="AlphaFoldDB" id="A0A0E9NRR3"/>
<dbReference type="GO" id="GO:0005524">
    <property type="term" value="F:ATP binding"/>
    <property type="evidence" value="ECO:0007669"/>
    <property type="project" value="InterPro"/>
</dbReference>
<feature type="region of interest" description="Disordered" evidence="7">
    <location>
        <begin position="981"/>
        <end position="1010"/>
    </location>
</feature>
<dbReference type="EMBL" id="BACD03000070">
    <property type="protein sequence ID" value="GAO52473.1"/>
    <property type="molecule type" value="Genomic_DNA"/>
</dbReference>
<keyword evidence="3" id="KW-0863">Zinc-finger</keyword>
<evidence type="ECO:0000259" key="8">
    <source>
        <dbReference type="PROSITE" id="PS51192"/>
    </source>
</evidence>
<dbReference type="Pfam" id="PF00271">
    <property type="entry name" value="Helicase_C"/>
    <property type="match status" value="1"/>
</dbReference>
<dbReference type="InterPro" id="IPR013083">
    <property type="entry name" value="Znf_RING/FYVE/PHD"/>
</dbReference>
<comment type="caution">
    <text evidence="10">The sequence shown here is derived from an EMBL/GenBank/DDBJ whole genome shotgun (WGS) entry which is preliminary data.</text>
</comment>
<name>A0A0E9NRR3_SAICN</name>
<proteinExistence type="predicted"/>
<evidence type="ECO:0000256" key="2">
    <source>
        <dbReference type="ARBA" id="ARBA00022741"/>
    </source>
</evidence>
<feature type="compositionally biased region" description="Basic and acidic residues" evidence="7">
    <location>
        <begin position="997"/>
        <end position="1010"/>
    </location>
</feature>
<keyword evidence="1" id="KW-0479">Metal-binding</keyword>
<dbReference type="CDD" id="cd17919">
    <property type="entry name" value="DEXHc_Snf"/>
    <property type="match status" value="1"/>
</dbReference>
<feature type="region of interest" description="Disordered" evidence="7">
    <location>
        <begin position="656"/>
        <end position="675"/>
    </location>
</feature>
<dbReference type="PROSITE" id="PS51192">
    <property type="entry name" value="HELICASE_ATP_BIND_1"/>
    <property type="match status" value="1"/>
</dbReference>
<dbReference type="InterPro" id="IPR038718">
    <property type="entry name" value="SNF2-like_sf"/>
</dbReference>
<dbReference type="Gene3D" id="3.40.50.10810">
    <property type="entry name" value="Tandem AAA-ATPase domain"/>
    <property type="match status" value="1"/>
</dbReference>
<dbReference type="InterPro" id="IPR049730">
    <property type="entry name" value="SNF2/RAD54-like_C"/>
</dbReference>
<dbReference type="InterPro" id="IPR027417">
    <property type="entry name" value="P-loop_NTPase"/>
</dbReference>
<sequence>MGTGWRAVPASDRATRSGAGPSTPFENPRSKRAHVEIIEAEDSEGEERLLFKLKSKKLKTGVKEKAPVIFDPRSAGLRAQLTDIHKRRDRFVHHHRSTFLPLLPPSNYVAKLANSAHPPPAGFHPYRLLDSQPNLIKGGEMKEYQIQGLSFMVYLWENGMNGILGDEMGLGKTLQTLSMIAWLKENKDHKGPHLVVCPLSVLQNWMAEIERWVPSLTALRYHGGKTERERLKIQARENEYDVVVTTYEQYVAEDAWFKKRAWGAVVVDEGHRMKNEGTNIAMKLVNITCQWRLLLTGTPLQNNLRELWALLHWLYPDIFTPTTSQRFHDSFDLTGGKYDTGFIDSARKLLEIVMIRRMKQNLEHEFKVPEKEEVTIYLPLSPMQRFWYKRLLTRLDKPMLEEILEGKGPSAGGTPLKVEVDTPAESQTGTEVSGSRMSAIKLEAAMLAQANAPSDSKESGEWKKLMNLLMQLRKACSHPYLLPGSEPDPYILDDHIIEASSKIQFLDKLLPTLRQEGRRCLIFTQWTRMLDVLQDYCEYRDIKFARLDGYTSRPRRTLDIKLFQQKNSPYEVYMISTKAGNLGINLTAADTVVMMDSMWNPQDDLQAIARAHRIGQTNKVKVYRLICQDTVEDQMLSRIRKKLYLSAKITASLRDLHNGNGEENGKGDEEEQGPTMARSDLIQILRAGTGAMGRIEAEEWEKMSLEEILEQSKQTEQKKDDKVKREAGLQQEDGEEKKLSEEDEERKLLAGVEHVRTRMFEGQHYAKTVRGIADEWRDIQGKRTREERTVNIDGNMVLKETLGNEFGESVKTLSSQTGTRHAPKKKDGRGRKKFEHQDYCWECKDGGFVIECGQCPRVYHPKCIGWNKNDVKRTTNLVCPQHNCCMCARNTTNAGGMLFRCSSCPNSFCEDCLPPGDIIGYGTELPVLLAFGYPEVTQAYYIRCSQCIDYYSRHSEAQAAYEAEDREARIKLGMDLEDTSKGGFTQTSAGATTTNLLREKVEDPEAKVKA</sequence>
<dbReference type="STRING" id="698492.A0A0E9NRR3"/>
<dbReference type="InterPro" id="IPR011011">
    <property type="entry name" value="Znf_FYVE_PHD"/>
</dbReference>
<keyword evidence="11" id="KW-1185">Reference proteome</keyword>
<feature type="compositionally biased region" description="Basic and acidic residues" evidence="7">
    <location>
        <begin position="735"/>
        <end position="744"/>
    </location>
</feature>
<dbReference type="PANTHER" id="PTHR10799">
    <property type="entry name" value="SNF2/RAD54 HELICASE FAMILY"/>
    <property type="match status" value="1"/>
</dbReference>
<dbReference type="Pfam" id="PF00176">
    <property type="entry name" value="SNF2-rel_dom"/>
    <property type="match status" value="1"/>
</dbReference>
<keyword evidence="5" id="KW-0862">Zinc</keyword>
<feature type="region of interest" description="Disordered" evidence="7">
    <location>
        <begin position="711"/>
        <end position="744"/>
    </location>
</feature>
<evidence type="ECO:0000259" key="9">
    <source>
        <dbReference type="PROSITE" id="PS51194"/>
    </source>
</evidence>
<keyword evidence="4" id="KW-0378">Hydrolase</keyword>
<accession>A0A0E9NRR3</accession>
<feature type="region of interest" description="Disordered" evidence="7">
    <location>
        <begin position="808"/>
        <end position="830"/>
    </location>
</feature>
<evidence type="ECO:0000256" key="1">
    <source>
        <dbReference type="ARBA" id="ARBA00022723"/>
    </source>
</evidence>
<organism evidence="10 11">
    <name type="scientific">Saitoella complicata (strain BCRC 22490 / CBS 7301 / JCM 7358 / NBRC 10748 / NRRL Y-17804)</name>
    <dbReference type="NCBI Taxonomy" id="698492"/>
    <lineage>
        <taxon>Eukaryota</taxon>
        <taxon>Fungi</taxon>
        <taxon>Dikarya</taxon>
        <taxon>Ascomycota</taxon>
        <taxon>Taphrinomycotina</taxon>
        <taxon>Taphrinomycotina incertae sedis</taxon>
        <taxon>Saitoella</taxon>
    </lineage>
</organism>
<protein>
    <submittedName>
        <fullName evidence="10">Uncharacterized protein</fullName>
    </submittedName>
</protein>
<dbReference type="SMART" id="SM00487">
    <property type="entry name" value="DEXDc"/>
    <property type="match status" value="1"/>
</dbReference>
<dbReference type="InterPro" id="IPR014001">
    <property type="entry name" value="Helicase_ATP-bd"/>
</dbReference>
<dbReference type="GO" id="GO:0008270">
    <property type="term" value="F:zinc ion binding"/>
    <property type="evidence" value="ECO:0007669"/>
    <property type="project" value="UniProtKB-KW"/>
</dbReference>
<dbReference type="Gene3D" id="3.30.40.10">
    <property type="entry name" value="Zinc/RING finger domain, C3HC4 (zinc finger)"/>
    <property type="match status" value="1"/>
</dbReference>
<feature type="domain" description="Helicase ATP-binding" evidence="8">
    <location>
        <begin position="153"/>
        <end position="317"/>
    </location>
</feature>
<dbReference type="OMA" id="RCLIFSN"/>